<name>A0ABS7F098_9PROT</name>
<evidence type="ECO:0000256" key="3">
    <source>
        <dbReference type="ARBA" id="ARBA00016118"/>
    </source>
</evidence>
<protein>
    <recommendedName>
        <fullName evidence="3">CRISPR system Cms protein Csm2</fullName>
    </recommendedName>
    <alternativeName>
        <fullName evidence="6">CRISPR type III A-associated protein Csm2</fullName>
    </alternativeName>
</protein>
<feature type="region of interest" description="Disordered" evidence="7">
    <location>
        <begin position="1"/>
        <end position="61"/>
    </location>
</feature>
<evidence type="ECO:0000256" key="6">
    <source>
        <dbReference type="ARBA" id="ARBA00031723"/>
    </source>
</evidence>
<dbReference type="Proteomes" id="UP001519924">
    <property type="component" value="Unassembled WGS sequence"/>
</dbReference>
<keyword evidence="5" id="KW-0051">Antiviral defense</keyword>
<gene>
    <name evidence="8" type="primary">csm2</name>
    <name evidence="8" type="ORF">K1J50_05910</name>
</gene>
<evidence type="ECO:0000313" key="9">
    <source>
        <dbReference type="Proteomes" id="UP001519924"/>
    </source>
</evidence>
<dbReference type="InterPro" id="IPR010149">
    <property type="entry name" value="CRISPR-assoc_prot_Csm2_III-A"/>
</dbReference>
<evidence type="ECO:0000256" key="4">
    <source>
        <dbReference type="ARBA" id="ARBA00022884"/>
    </source>
</evidence>
<feature type="compositionally biased region" description="Low complexity" evidence="7">
    <location>
        <begin position="30"/>
        <end position="40"/>
    </location>
</feature>
<dbReference type="Pfam" id="PF03750">
    <property type="entry name" value="Csm2_III-A"/>
    <property type="match status" value="1"/>
</dbReference>
<feature type="compositionally biased region" description="Gly residues" evidence="7">
    <location>
        <begin position="9"/>
        <end position="27"/>
    </location>
</feature>
<evidence type="ECO:0000256" key="5">
    <source>
        <dbReference type="ARBA" id="ARBA00023118"/>
    </source>
</evidence>
<dbReference type="NCBIfam" id="TIGR01870">
    <property type="entry name" value="cas_TM1810_Csm2"/>
    <property type="match status" value="1"/>
</dbReference>
<keyword evidence="9" id="KW-1185">Reference proteome</keyword>
<organism evidence="8 9">
    <name type="scientific">Caldovatus aquaticus</name>
    <dbReference type="NCBI Taxonomy" id="2865671"/>
    <lineage>
        <taxon>Bacteria</taxon>
        <taxon>Pseudomonadati</taxon>
        <taxon>Pseudomonadota</taxon>
        <taxon>Alphaproteobacteria</taxon>
        <taxon>Acetobacterales</taxon>
        <taxon>Roseomonadaceae</taxon>
        <taxon>Caldovatus</taxon>
    </lineage>
</organism>
<evidence type="ECO:0000256" key="7">
    <source>
        <dbReference type="SAM" id="MobiDB-lite"/>
    </source>
</evidence>
<dbReference type="EMBL" id="JAHZUY010000009">
    <property type="protein sequence ID" value="MBW8269019.1"/>
    <property type="molecule type" value="Genomic_DNA"/>
</dbReference>
<reference evidence="8 9" key="1">
    <citation type="submission" date="2021-08" db="EMBL/GenBank/DDBJ databases">
        <title>Caldovatus sediminis gen. nov., sp. nov., a moderately thermophilic bacterium isolated from a hot spring.</title>
        <authorList>
            <person name="Hu C.-J."/>
            <person name="Li W.-J."/>
            <person name="Xian W.-D."/>
        </authorList>
    </citation>
    <scope>NUCLEOTIDE SEQUENCE [LARGE SCALE GENOMIC DNA]</scope>
    <source>
        <strain evidence="8 9">SYSU G05006</strain>
    </source>
</reference>
<evidence type="ECO:0000256" key="2">
    <source>
        <dbReference type="ARBA" id="ARBA00006896"/>
    </source>
</evidence>
<dbReference type="RefSeq" id="WP_220116669.1">
    <property type="nucleotide sequence ID" value="NZ_JAHZUY010000009.1"/>
</dbReference>
<keyword evidence="4" id="KW-0694">RNA-binding</keyword>
<sequence>MSGFHGNSRPGGGQPPRGGGYGGGGPRAPGPGNARTAPGGRAEGGNGGNEERGCIGNLLRPPAQPVRYFSPNDPKAVEPRLLGEEAEQVARKLRTVPASQLRRFYAEVTALKRRAELADASDEEIRSALMLLRAKAAYTWQRQSRYPGELVAFFTRHAASVKTRHDFLRGFQPHFEAVMAFHKVFEEKRGAEG</sequence>
<comment type="similarity">
    <text evidence="2">Belongs to the CRISPR-associated Csm2 family.</text>
</comment>
<comment type="function">
    <text evidence="1">This subunit may be involved in monitoring complementarity of crRNA and target RNA.</text>
</comment>
<comment type="caution">
    <text evidence="8">The sequence shown here is derived from an EMBL/GenBank/DDBJ whole genome shotgun (WGS) entry which is preliminary data.</text>
</comment>
<accession>A0ABS7F098</accession>
<evidence type="ECO:0000313" key="8">
    <source>
        <dbReference type="EMBL" id="MBW8269019.1"/>
    </source>
</evidence>
<evidence type="ECO:0000256" key="1">
    <source>
        <dbReference type="ARBA" id="ARBA00003640"/>
    </source>
</evidence>
<proteinExistence type="inferred from homology"/>